<name>A0A1M5P3D3_9RHOB</name>
<comment type="subunit">
    <text evidence="3">Homotrimer.</text>
</comment>
<protein>
    <submittedName>
        <fullName evidence="6">2-keto-3-deoxy-phosphogalactonate aldolase</fullName>
    </submittedName>
</protein>
<dbReference type="Pfam" id="PF01081">
    <property type="entry name" value="Aldolase"/>
    <property type="match status" value="1"/>
</dbReference>
<evidence type="ECO:0000256" key="4">
    <source>
        <dbReference type="ARBA" id="ARBA00023239"/>
    </source>
</evidence>
<dbReference type="STRING" id="870908.SAMN04488044_1703"/>
<evidence type="ECO:0000256" key="2">
    <source>
        <dbReference type="ARBA" id="ARBA00006906"/>
    </source>
</evidence>
<evidence type="ECO:0000313" key="6">
    <source>
        <dbReference type="EMBL" id="SHG96321.1"/>
    </source>
</evidence>
<proteinExistence type="inferred from homology"/>
<dbReference type="PANTHER" id="PTHR30246:SF1">
    <property type="entry name" value="2-DEHYDRO-3-DEOXY-6-PHOSPHOGALACTONATE ALDOLASE-RELATED"/>
    <property type="match status" value="1"/>
</dbReference>
<keyword evidence="4" id="KW-0456">Lyase</keyword>
<sequence>MSREVIAILRGVKPDEVVGICAEILEAGIDRIEVPLNSPQPFQSIEAIAKEFGDRALIGAGTVLTPEDVQSVKDAGGELIVSPDACVPVIEKTKALGMQSFPGVITPTEAFAALRAGADGLKIFPGDLLGIAGLKAMRAVLPQRTKVYAVGGAGPDNFGKWIEAGASGFGIGSGIYKAGMSAADVRAKADAIVAAYDEVMD</sequence>
<dbReference type="PANTHER" id="PTHR30246">
    <property type="entry name" value="2-KETO-3-DEOXY-6-PHOSPHOGLUCONATE ALDOLASE"/>
    <property type="match status" value="1"/>
</dbReference>
<dbReference type="EMBL" id="FQWM01000002">
    <property type="protein sequence ID" value="SHG96321.1"/>
    <property type="molecule type" value="Genomic_DNA"/>
</dbReference>
<evidence type="ECO:0000256" key="5">
    <source>
        <dbReference type="ARBA" id="ARBA00023277"/>
    </source>
</evidence>
<evidence type="ECO:0000313" key="7">
    <source>
        <dbReference type="Proteomes" id="UP000184211"/>
    </source>
</evidence>
<dbReference type="CDD" id="cd00452">
    <property type="entry name" value="KDPG_aldolase"/>
    <property type="match status" value="1"/>
</dbReference>
<dbReference type="Proteomes" id="UP000184211">
    <property type="component" value="Unassembled WGS sequence"/>
</dbReference>
<organism evidence="6 7">
    <name type="scientific">Cognatishimia maritima</name>
    <dbReference type="NCBI Taxonomy" id="870908"/>
    <lineage>
        <taxon>Bacteria</taxon>
        <taxon>Pseudomonadati</taxon>
        <taxon>Pseudomonadota</taxon>
        <taxon>Alphaproteobacteria</taxon>
        <taxon>Rhodobacterales</taxon>
        <taxon>Paracoccaceae</taxon>
        <taxon>Cognatishimia</taxon>
    </lineage>
</organism>
<dbReference type="InterPro" id="IPR013785">
    <property type="entry name" value="Aldolase_TIM"/>
</dbReference>
<comment type="similarity">
    <text evidence="2">Belongs to the KHG/KDPG aldolase family.</text>
</comment>
<dbReference type="NCBIfam" id="NF006600">
    <property type="entry name" value="PRK09140.1"/>
    <property type="match status" value="1"/>
</dbReference>
<dbReference type="GO" id="GO:0016829">
    <property type="term" value="F:lyase activity"/>
    <property type="evidence" value="ECO:0007669"/>
    <property type="project" value="UniProtKB-KW"/>
</dbReference>
<accession>A0A1M5P3D3</accession>
<gene>
    <name evidence="6" type="ORF">SAMN04488044_1703</name>
</gene>
<evidence type="ECO:0000256" key="3">
    <source>
        <dbReference type="ARBA" id="ARBA00011233"/>
    </source>
</evidence>
<dbReference type="AlphaFoldDB" id="A0A1M5P3D3"/>
<dbReference type="InterPro" id="IPR000887">
    <property type="entry name" value="Aldlse_KDPG_KHG"/>
</dbReference>
<comment type="pathway">
    <text evidence="1">Carbohydrate acid metabolism.</text>
</comment>
<dbReference type="OrthoDB" id="7204076at2"/>
<keyword evidence="5" id="KW-0119">Carbohydrate metabolism</keyword>
<keyword evidence="7" id="KW-1185">Reference proteome</keyword>
<dbReference type="SUPFAM" id="SSF51569">
    <property type="entry name" value="Aldolase"/>
    <property type="match status" value="1"/>
</dbReference>
<dbReference type="RefSeq" id="WP_072792435.1">
    <property type="nucleotide sequence ID" value="NZ_FQWM01000002.1"/>
</dbReference>
<evidence type="ECO:0000256" key="1">
    <source>
        <dbReference type="ARBA" id="ARBA00004761"/>
    </source>
</evidence>
<reference evidence="7" key="1">
    <citation type="submission" date="2016-11" db="EMBL/GenBank/DDBJ databases">
        <authorList>
            <person name="Varghese N."/>
            <person name="Submissions S."/>
        </authorList>
    </citation>
    <scope>NUCLEOTIDE SEQUENCE [LARGE SCALE GENOMIC DNA]</scope>
    <source>
        <strain evidence="7">DSM 28223</strain>
    </source>
</reference>
<dbReference type="Gene3D" id="3.20.20.70">
    <property type="entry name" value="Aldolase class I"/>
    <property type="match status" value="1"/>
</dbReference>